<dbReference type="FunFam" id="3.40.50.300:FF:000016">
    <property type="entry name" value="Oligopeptide ABC transporter ATP-binding component"/>
    <property type="match status" value="1"/>
</dbReference>
<dbReference type="PROSITE" id="PS50893">
    <property type="entry name" value="ABC_TRANSPORTER_2"/>
    <property type="match status" value="1"/>
</dbReference>
<evidence type="ECO:0000313" key="9">
    <source>
        <dbReference type="EMBL" id="RMX17517.1"/>
    </source>
</evidence>
<dbReference type="InterPro" id="IPR003439">
    <property type="entry name" value="ABC_transporter-like_ATP-bd"/>
</dbReference>
<keyword evidence="7" id="KW-0472">Membrane</keyword>
<protein>
    <submittedName>
        <fullName evidence="9">ABC transporter ATP-binding protein</fullName>
    </submittedName>
</protein>
<comment type="similarity">
    <text evidence="2">Belongs to the ABC transporter superfamily.</text>
</comment>
<dbReference type="AlphaFoldDB" id="A0A3M6RQR2"/>
<dbReference type="InterPro" id="IPR003593">
    <property type="entry name" value="AAA+_ATPase"/>
</dbReference>
<comment type="subcellular location">
    <subcellularLocation>
        <location evidence="1">Cell inner membrane</location>
        <topology evidence="1">Peripheral membrane protein</topology>
    </subcellularLocation>
</comment>
<evidence type="ECO:0000256" key="3">
    <source>
        <dbReference type="ARBA" id="ARBA00022448"/>
    </source>
</evidence>
<evidence type="ECO:0000256" key="4">
    <source>
        <dbReference type="ARBA" id="ARBA00022475"/>
    </source>
</evidence>
<feature type="domain" description="ABC transporter" evidence="8">
    <location>
        <begin position="6"/>
        <end position="256"/>
    </location>
</feature>
<dbReference type="Gene3D" id="3.40.50.300">
    <property type="entry name" value="P-loop containing nucleotide triphosphate hydrolases"/>
    <property type="match status" value="1"/>
</dbReference>
<dbReference type="GO" id="GO:0005524">
    <property type="term" value="F:ATP binding"/>
    <property type="evidence" value="ECO:0007669"/>
    <property type="project" value="UniProtKB-KW"/>
</dbReference>
<keyword evidence="4" id="KW-1003">Cell membrane</keyword>
<dbReference type="GO" id="GO:0055085">
    <property type="term" value="P:transmembrane transport"/>
    <property type="evidence" value="ECO:0007669"/>
    <property type="project" value="UniProtKB-ARBA"/>
</dbReference>
<evidence type="ECO:0000313" key="10">
    <source>
        <dbReference type="Proteomes" id="UP000275180"/>
    </source>
</evidence>
<dbReference type="PANTHER" id="PTHR43297:SF2">
    <property type="entry name" value="DIPEPTIDE TRANSPORT ATP-BINDING PROTEIN DPPD"/>
    <property type="match status" value="1"/>
</dbReference>
<organism evidence="9 10">
    <name type="scientific">Vandammella animalimorsus</name>
    <dbReference type="NCBI Taxonomy" id="2029117"/>
    <lineage>
        <taxon>Bacteria</taxon>
        <taxon>Pseudomonadati</taxon>
        <taxon>Pseudomonadota</taxon>
        <taxon>Betaproteobacteria</taxon>
        <taxon>Burkholderiales</taxon>
        <taxon>Comamonadaceae</taxon>
        <taxon>Vandammella</taxon>
    </lineage>
</organism>
<dbReference type="InterPro" id="IPR027417">
    <property type="entry name" value="P-loop_NTPase"/>
</dbReference>
<dbReference type="Proteomes" id="UP000275180">
    <property type="component" value="Unassembled WGS sequence"/>
</dbReference>
<dbReference type="InterPro" id="IPR017871">
    <property type="entry name" value="ABC_transporter-like_CS"/>
</dbReference>
<dbReference type="GO" id="GO:0016887">
    <property type="term" value="F:ATP hydrolysis activity"/>
    <property type="evidence" value="ECO:0007669"/>
    <property type="project" value="InterPro"/>
</dbReference>
<evidence type="ECO:0000256" key="7">
    <source>
        <dbReference type="ARBA" id="ARBA00023136"/>
    </source>
</evidence>
<evidence type="ECO:0000259" key="8">
    <source>
        <dbReference type="PROSITE" id="PS50893"/>
    </source>
</evidence>
<dbReference type="CDD" id="cd03257">
    <property type="entry name" value="ABC_NikE_OppD_transporters"/>
    <property type="match status" value="1"/>
</dbReference>
<comment type="caution">
    <text evidence="9">The sequence shown here is derived from an EMBL/GenBank/DDBJ whole genome shotgun (WGS) entry which is preliminary data.</text>
</comment>
<dbReference type="Pfam" id="PF08352">
    <property type="entry name" value="oligo_HPY"/>
    <property type="match status" value="1"/>
</dbReference>
<dbReference type="NCBIfam" id="TIGR01727">
    <property type="entry name" value="oligo_HPY"/>
    <property type="match status" value="1"/>
</dbReference>
<evidence type="ECO:0000256" key="6">
    <source>
        <dbReference type="ARBA" id="ARBA00022840"/>
    </source>
</evidence>
<dbReference type="Pfam" id="PF00005">
    <property type="entry name" value="ABC_tran"/>
    <property type="match status" value="1"/>
</dbReference>
<name>A0A3M6RQR2_9BURK</name>
<keyword evidence="5" id="KW-0547">Nucleotide-binding</keyword>
<dbReference type="InterPro" id="IPR050388">
    <property type="entry name" value="ABC_Ni/Peptide_Import"/>
</dbReference>
<dbReference type="PROSITE" id="PS00211">
    <property type="entry name" value="ABC_TRANSPORTER_1"/>
    <property type="match status" value="1"/>
</dbReference>
<sequence length="328" mass="35984">MAEPLLEIRNLHTVFHTEEGAWPAVSELSLQLQRGEILGLVGESGSGKSVTGFSIFGMIDAPGEITQGQVLLHGQDLRQLTPKAMRSLRGRRIAMIFQDPLMTLNPVLRIQEQMMEAILAHERVPRAQALQRCAQALAMVGIPAPQKRLRSWPHEFSGGMRQRVAIAIAMLNRPDLIICDEPTTALDVTIQGQILYRMQQICQQHGTALIWITHDLGVIAELADRVAVMYAGRIVESGPVDAVFDAPRHPYTQGLLQSLPAQARPGQRLAQINGMAPSLSGRVSGCAFAPRCPRASNRCLSEQPAPSTEETAQGLREYRCFHPLEASA</sequence>
<evidence type="ECO:0000256" key="5">
    <source>
        <dbReference type="ARBA" id="ARBA00022741"/>
    </source>
</evidence>
<dbReference type="SUPFAM" id="SSF52540">
    <property type="entry name" value="P-loop containing nucleoside triphosphate hydrolases"/>
    <property type="match status" value="1"/>
</dbReference>
<dbReference type="GO" id="GO:0005886">
    <property type="term" value="C:plasma membrane"/>
    <property type="evidence" value="ECO:0007669"/>
    <property type="project" value="UniProtKB-SubCell"/>
</dbReference>
<accession>A0A3M6RQR2</accession>
<keyword evidence="6 9" id="KW-0067">ATP-binding</keyword>
<keyword evidence="3" id="KW-0813">Transport</keyword>
<dbReference type="RefSeq" id="WP_122244328.1">
    <property type="nucleotide sequence ID" value="NZ_RDQJ01000004.1"/>
</dbReference>
<dbReference type="InterPro" id="IPR013563">
    <property type="entry name" value="Oligopep_ABC_C"/>
</dbReference>
<evidence type="ECO:0000256" key="1">
    <source>
        <dbReference type="ARBA" id="ARBA00004417"/>
    </source>
</evidence>
<dbReference type="OrthoDB" id="9802772at2"/>
<dbReference type="SMART" id="SM00382">
    <property type="entry name" value="AAA"/>
    <property type="match status" value="1"/>
</dbReference>
<evidence type="ECO:0000256" key="2">
    <source>
        <dbReference type="ARBA" id="ARBA00005417"/>
    </source>
</evidence>
<dbReference type="PANTHER" id="PTHR43297">
    <property type="entry name" value="OLIGOPEPTIDE TRANSPORT ATP-BINDING PROTEIN APPD"/>
    <property type="match status" value="1"/>
</dbReference>
<reference evidence="9 10" key="1">
    <citation type="submission" date="2018-10" db="EMBL/GenBank/DDBJ databases">
        <title>Comamonadaceae CDC group NO-1 genome sequencing and assembly.</title>
        <authorList>
            <person name="Bernier A.-M."/>
            <person name="Bernard K."/>
        </authorList>
    </citation>
    <scope>NUCLEOTIDE SEQUENCE [LARGE SCALE GENOMIC DNA]</scope>
    <source>
        <strain evidence="9 10">NML180582</strain>
    </source>
</reference>
<dbReference type="GO" id="GO:0015833">
    <property type="term" value="P:peptide transport"/>
    <property type="evidence" value="ECO:0007669"/>
    <property type="project" value="InterPro"/>
</dbReference>
<gene>
    <name evidence="9" type="ORF">EBQ34_04095</name>
</gene>
<proteinExistence type="inferred from homology"/>
<dbReference type="EMBL" id="RDQJ01000004">
    <property type="protein sequence ID" value="RMX17517.1"/>
    <property type="molecule type" value="Genomic_DNA"/>
</dbReference>